<dbReference type="KEGG" id="mbe:MBM_04047"/>
<evidence type="ECO:0000313" key="9">
    <source>
        <dbReference type="EMBL" id="EKD17678.1"/>
    </source>
</evidence>
<reference evidence="9 10" key="1">
    <citation type="journal article" date="2012" name="BMC Genomics">
        <title>Sequencing the genome of Marssonina brunnea reveals fungus-poplar co-evolution.</title>
        <authorList>
            <person name="Zhu S."/>
            <person name="Cao Y.-Z."/>
            <person name="Jiang C."/>
            <person name="Tan B.-Y."/>
            <person name="Wang Z."/>
            <person name="Feng S."/>
            <person name="Zhang L."/>
            <person name="Su X.-H."/>
            <person name="Brejova B."/>
            <person name="Vinar T."/>
            <person name="Xu M."/>
            <person name="Wang M.-X."/>
            <person name="Zhang S.-G."/>
            <person name="Huang M.-R."/>
            <person name="Wu R."/>
            <person name="Zhou Y."/>
        </authorList>
    </citation>
    <scope>NUCLEOTIDE SEQUENCE [LARGE SCALE GENOMIC DNA]</scope>
    <source>
        <strain evidence="9 10">MB_m1</strain>
    </source>
</reference>
<keyword evidence="2" id="KW-0964">Secreted</keyword>
<feature type="domain" description="Hemicentin-1-like von Willebrand factor A" evidence="7">
    <location>
        <begin position="310"/>
        <end position="475"/>
    </location>
</feature>
<evidence type="ECO:0000256" key="6">
    <source>
        <dbReference type="SAM" id="SignalP"/>
    </source>
</evidence>
<feature type="region of interest" description="Disordered" evidence="5">
    <location>
        <begin position="726"/>
        <end position="822"/>
    </location>
</feature>
<evidence type="ECO:0000313" key="10">
    <source>
        <dbReference type="Proteomes" id="UP000006753"/>
    </source>
</evidence>
<dbReference type="InterPro" id="IPR056862">
    <property type="entry name" value="VWA7_N"/>
</dbReference>
<feature type="signal peptide" evidence="6">
    <location>
        <begin position="1"/>
        <end position="25"/>
    </location>
</feature>
<organism evidence="9 10">
    <name type="scientific">Marssonina brunnea f. sp. multigermtubi (strain MB_m1)</name>
    <name type="common">Marssonina leaf spot fungus</name>
    <dbReference type="NCBI Taxonomy" id="1072389"/>
    <lineage>
        <taxon>Eukaryota</taxon>
        <taxon>Fungi</taxon>
        <taxon>Dikarya</taxon>
        <taxon>Ascomycota</taxon>
        <taxon>Pezizomycotina</taxon>
        <taxon>Leotiomycetes</taxon>
        <taxon>Helotiales</taxon>
        <taxon>Drepanopezizaceae</taxon>
        <taxon>Drepanopeziza</taxon>
    </lineage>
</organism>
<dbReference type="GeneID" id="18759982"/>
<name>K1XAI0_MARBU</name>
<dbReference type="OrthoDB" id="301415at2759"/>
<proteinExistence type="predicted"/>
<dbReference type="OMA" id="DFIPPKC"/>
<dbReference type="HOGENOM" id="CLU_013884_0_0_1"/>
<feature type="chain" id="PRO_5003855261" evidence="6">
    <location>
        <begin position="26"/>
        <end position="854"/>
    </location>
</feature>
<feature type="coiled-coil region" evidence="4">
    <location>
        <begin position="62"/>
        <end position="89"/>
    </location>
</feature>
<dbReference type="Pfam" id="PF25107">
    <property type="entry name" value="VWA7_N"/>
    <property type="match status" value="1"/>
</dbReference>
<evidence type="ECO:0000256" key="4">
    <source>
        <dbReference type="SAM" id="Coils"/>
    </source>
</evidence>
<dbReference type="InterPro" id="IPR052577">
    <property type="entry name" value="VWA7"/>
</dbReference>
<evidence type="ECO:0000256" key="2">
    <source>
        <dbReference type="ARBA" id="ARBA00022525"/>
    </source>
</evidence>
<feature type="compositionally biased region" description="Low complexity" evidence="5">
    <location>
        <begin position="745"/>
        <end position="761"/>
    </location>
</feature>
<comment type="subcellular location">
    <subcellularLocation>
        <location evidence="1">Secreted</location>
    </subcellularLocation>
</comment>
<sequence length="854" mass="91272">MFHQQHSLRVCFLLSLSLLLLPVHGFFPTTWRENVFGDGGTSHVAMTERAFENRAKAYFPTLSKITKQMKSARDEMTKANAKVDDIENLASYHCDGESFDEAQVRIQEKKKAAIAALQANSPLTAVARDNIGQALHTIQDFYSHSNWAELGNRETNLDLIRGTNMSEYVATFEERTCVDCKKVARPSDSHSIKPLACGGFNCSENTNGFWKVTSGYHHNEDRPLNGVPIPDYKCHHGGPTDNPAGPAIGILTGTNPGINKDSLSCHWSPHSDLHTPAATLATAATEQFFDDIRDALNSDRLLRLLFGVPSVAFAIDTSANMASVIDTVRDQAIEAAASLVGTENEPGLYIVSPYNDQTTGPLTVTTEFRVFESAIRNLTTANGLQCPPLSVKGIMNAMDFMDQGSTLMIFTDASVKEANQWVSMTADARMRRIEISVFKFDTGCEGGGKSWFGKREVEQADTVYREISAATGGQYHAGTSCDASKVSAHIKNTLSANSVSILRVASSLTAGPETFNVPVDSYTTSLSITLLAAEFNLTVSQPDGTALTPDSAGVTWTTFSSSITITVATPTPGTYLVGVVGVGSYALSCNGVSELHLNSFQFASIGGRASHTGWFPLSGPPPHNQKIGAMAQMSEEATSANFTFRAPSSALLGTACLEAGNGEVGYPATNEFFAILTVPDQNFLVYVTGKDDQGFPYQRVFGAPVAPILATQPYPLSWKEASKLRDNANRPHKVTTTASRWSNDTTPRTATSPTHPSSTAAMEVYAPVPTDGYPPAAGVPSPETIPSPVAPPPHAPYAAPSLTAPPAGNATSPRPGSPTHSQIYVTASGNRQFTPLIIGHVTLALASVGLILAL</sequence>
<dbReference type="Pfam" id="PF25106">
    <property type="entry name" value="VWA_4"/>
    <property type="match status" value="1"/>
</dbReference>
<dbReference type="InParanoid" id="K1XAI0"/>
<evidence type="ECO:0000259" key="7">
    <source>
        <dbReference type="Pfam" id="PF25106"/>
    </source>
</evidence>
<dbReference type="AlphaFoldDB" id="K1XAI0"/>
<gene>
    <name evidence="9" type="ORF">MBM_04047</name>
</gene>
<keyword evidence="4" id="KW-0175">Coiled coil</keyword>
<evidence type="ECO:0000259" key="8">
    <source>
        <dbReference type="Pfam" id="PF25107"/>
    </source>
</evidence>
<dbReference type="Proteomes" id="UP000006753">
    <property type="component" value="Unassembled WGS sequence"/>
</dbReference>
<dbReference type="PANTHER" id="PTHR14905:SF7">
    <property type="entry name" value="VON WILLEBRAND FACTOR A DOMAIN-CONTAINING PROTEIN 7"/>
    <property type="match status" value="1"/>
</dbReference>
<feature type="compositionally biased region" description="Pro residues" evidence="5">
    <location>
        <begin position="783"/>
        <end position="795"/>
    </location>
</feature>
<dbReference type="InterPro" id="IPR036465">
    <property type="entry name" value="vWFA_dom_sf"/>
</dbReference>
<evidence type="ECO:0000256" key="5">
    <source>
        <dbReference type="SAM" id="MobiDB-lite"/>
    </source>
</evidence>
<dbReference type="SUPFAM" id="SSF53300">
    <property type="entry name" value="vWA-like"/>
    <property type="match status" value="1"/>
</dbReference>
<accession>K1XAI0</accession>
<evidence type="ECO:0000256" key="1">
    <source>
        <dbReference type="ARBA" id="ARBA00004613"/>
    </source>
</evidence>
<dbReference type="EMBL" id="JH921435">
    <property type="protein sequence ID" value="EKD17678.1"/>
    <property type="molecule type" value="Genomic_DNA"/>
</dbReference>
<keyword evidence="3 6" id="KW-0732">Signal</keyword>
<protein>
    <submittedName>
        <fullName evidence="9">Protein G7c</fullName>
    </submittedName>
</protein>
<dbReference type="STRING" id="1072389.K1XAI0"/>
<feature type="domain" description="VWA7 N-terminal" evidence="8">
    <location>
        <begin position="56"/>
        <end position="299"/>
    </location>
</feature>
<evidence type="ECO:0000256" key="3">
    <source>
        <dbReference type="ARBA" id="ARBA00022729"/>
    </source>
</evidence>
<feature type="compositionally biased region" description="Polar residues" evidence="5">
    <location>
        <begin position="809"/>
        <end position="822"/>
    </location>
</feature>
<dbReference type="eggNOG" id="KOG4475">
    <property type="taxonomic scope" value="Eukaryota"/>
</dbReference>
<dbReference type="InterPro" id="IPR056861">
    <property type="entry name" value="HMCN1-like_VWA"/>
</dbReference>
<keyword evidence="10" id="KW-1185">Reference proteome</keyword>
<dbReference type="PANTHER" id="PTHR14905">
    <property type="entry name" value="NG37"/>
    <property type="match status" value="1"/>
</dbReference>
<feature type="compositionally biased region" description="Polar residues" evidence="5">
    <location>
        <begin position="734"/>
        <end position="744"/>
    </location>
</feature>